<gene>
    <name evidence="1" type="ORF">VIBNISOn1_1840039</name>
</gene>
<protein>
    <submittedName>
        <fullName evidence="1">Uncharacterized protein</fullName>
    </submittedName>
</protein>
<dbReference type="AlphaFoldDB" id="A0AAV2VPQ7"/>
<organism evidence="1 2">
    <name type="scientific">Vibrio nigripulchritudo SOn1</name>
    <dbReference type="NCBI Taxonomy" id="1238450"/>
    <lineage>
        <taxon>Bacteria</taxon>
        <taxon>Pseudomonadati</taxon>
        <taxon>Pseudomonadota</taxon>
        <taxon>Gammaproteobacteria</taxon>
        <taxon>Vibrionales</taxon>
        <taxon>Vibrionaceae</taxon>
        <taxon>Vibrio</taxon>
    </lineage>
</organism>
<comment type="caution">
    <text evidence="1">The sequence shown here is derived from an EMBL/GenBank/DDBJ whole genome shotgun (WGS) entry which is preliminary data.</text>
</comment>
<evidence type="ECO:0000313" key="1">
    <source>
        <dbReference type="EMBL" id="CCO46656.1"/>
    </source>
</evidence>
<dbReference type="Proteomes" id="UP000018211">
    <property type="component" value="Unassembled WGS sequence"/>
</dbReference>
<evidence type="ECO:0000313" key="2">
    <source>
        <dbReference type="Proteomes" id="UP000018211"/>
    </source>
</evidence>
<proteinExistence type="predicted"/>
<reference evidence="1 2" key="1">
    <citation type="journal article" date="2013" name="ISME J.">
        <title>Comparative genomics of pathogenic lineages of Vibrio nigripulchritudo identifies virulence-associated traits.</title>
        <authorList>
            <person name="Goudenege D."/>
            <person name="Labreuche Y."/>
            <person name="Krin E."/>
            <person name="Ansquer D."/>
            <person name="Mangenot S."/>
            <person name="Calteau A."/>
            <person name="Medigue C."/>
            <person name="Mazel D."/>
            <person name="Polz M.F."/>
            <person name="Le Roux F."/>
        </authorList>
    </citation>
    <scope>NUCLEOTIDE SEQUENCE [LARGE SCALE GENOMIC DNA]</scope>
    <source>
        <strain evidence="1 2">SOn1</strain>
    </source>
</reference>
<dbReference type="RefSeq" id="WP_022611714.1">
    <property type="nucleotide sequence ID" value="NZ_LK391965.1"/>
</dbReference>
<accession>A0AAV2VPQ7</accession>
<dbReference type="EMBL" id="CAOF01000095">
    <property type="protein sequence ID" value="CCO46656.1"/>
    <property type="molecule type" value="Genomic_DNA"/>
</dbReference>
<sequence length="74" mass="8385">MKDSALSHEEIEYLIYSLKEYGNTSRISDWDSIAPKLAKEHPELANAIQAKADAEERFTAALKNFEENTASNRL</sequence>
<name>A0AAV2VPQ7_9VIBR</name>